<feature type="region of interest" description="Disordered" evidence="3">
    <location>
        <begin position="166"/>
        <end position="192"/>
    </location>
</feature>
<dbReference type="SUPFAM" id="SSF53474">
    <property type="entry name" value="alpha/beta-Hydrolases"/>
    <property type="match status" value="1"/>
</dbReference>
<protein>
    <submittedName>
        <fullName evidence="6">Tap domain-containingprotein</fullName>
    </submittedName>
</protein>
<dbReference type="Pfam" id="PF08386">
    <property type="entry name" value="Abhydrolase_4"/>
    <property type="match status" value="1"/>
</dbReference>
<sequence>MKDFPVQQPARNHKTSAWVWRAACLAGAIWLLTRLPSPRWIVGRPGRCPHGESLRSPYGQFPDNDDPFSFLPCTRELVHPPLDDANAARTWANQFDPNPQHWLWGSNSSQESSGDGADPHAGQGIFLCGYLDVPLDYTNASDPRIVRLAVTKYQVSGLARVDGHGGLSSSAGKKSARTIVINPGGPGGSGTGFTFNSAEKTTARLSQNQYDVLGWDPRGINMSQPALSCYPYNADRDRWALLTFQSLKEVGRPDTHLRLLDSMSDATFQACRDMHGDLPRFVSTAFVVRDLEEIRKALGEDDLTGYLVSYGTHIGQEYAGMFPSSVGRMILDGVVNARDERPLGGFSWHMLHNVTDAWRDGFLRECVDAGPDHCSLAKWTSDQKQPLTLDQLQHRLETFIHSLAEKPVPAYTSSSGPSLINYSQLTLAIFRALYNPFTWKGFAEMLFELEAGNVTLAAEFLEQTRWEYDPTLPCSSSPQKPNWNELTTMVVCSDSYDAPLPENPIDWWQTYWSNLTAKSWIAGDAGLSMVYPCQRFTDYWPRPAEVYRGDFNKTLKGPVVLVSETHDPATPLVGGQRLLAEMGHANARLIVHHGYGHSSRDTSQCTEAALRAYILDGVPPADTETACYADEKPYRYATDKVNATVDQRKHHLAIWAEHMDDMAMLNPRL</sequence>
<dbReference type="PANTHER" id="PTHR43248">
    <property type="entry name" value="2-SUCCINYL-6-HYDROXY-2,4-CYCLOHEXADIENE-1-CARBOXYLATE SYNTHASE"/>
    <property type="match status" value="1"/>
</dbReference>
<proteinExistence type="inferred from homology"/>
<dbReference type="Gene3D" id="3.40.50.1820">
    <property type="entry name" value="alpha/beta hydrolase"/>
    <property type="match status" value="1"/>
</dbReference>
<evidence type="ECO:0000259" key="5">
    <source>
        <dbReference type="Pfam" id="PF08386"/>
    </source>
</evidence>
<evidence type="ECO:0000313" key="6">
    <source>
        <dbReference type="EMBL" id="KAJ6438958.1"/>
    </source>
</evidence>
<keyword evidence="7" id="KW-1185">Reference proteome</keyword>
<comment type="caution">
    <text evidence="6">The sequence shown here is derived from an EMBL/GenBank/DDBJ whole genome shotgun (WGS) entry which is preliminary data.</text>
</comment>
<evidence type="ECO:0000256" key="1">
    <source>
        <dbReference type="ARBA" id="ARBA00010088"/>
    </source>
</evidence>
<feature type="domain" description="Peptidase S33 tripeptidyl aminopeptidase-like C-terminal" evidence="5">
    <location>
        <begin position="539"/>
        <end position="625"/>
    </location>
</feature>
<dbReference type="InterPro" id="IPR029058">
    <property type="entry name" value="AB_hydrolase_fold"/>
</dbReference>
<dbReference type="EMBL" id="JAQHRD010000007">
    <property type="protein sequence ID" value="KAJ6438958.1"/>
    <property type="molecule type" value="Genomic_DNA"/>
</dbReference>
<dbReference type="PANTHER" id="PTHR43248:SF25">
    <property type="entry name" value="AB HYDROLASE-1 DOMAIN-CONTAINING PROTEIN-RELATED"/>
    <property type="match status" value="1"/>
</dbReference>
<reference evidence="6" key="1">
    <citation type="submission" date="2023-01" db="EMBL/GenBank/DDBJ databases">
        <title>The growth and conidiation of Purpureocillium lavendulum are regulated by nitrogen source and histone H3K14 acetylation.</title>
        <authorList>
            <person name="Tang P."/>
            <person name="Han J."/>
            <person name="Zhang C."/>
            <person name="Tang P."/>
            <person name="Qi F."/>
            <person name="Zhang K."/>
            <person name="Liang L."/>
        </authorList>
    </citation>
    <scope>NUCLEOTIDE SEQUENCE</scope>
    <source>
        <strain evidence="6">YMF1.00683</strain>
    </source>
</reference>
<dbReference type="Pfam" id="PF00561">
    <property type="entry name" value="Abhydrolase_1"/>
    <property type="match status" value="1"/>
</dbReference>
<organism evidence="6 7">
    <name type="scientific">Purpureocillium lavendulum</name>
    <dbReference type="NCBI Taxonomy" id="1247861"/>
    <lineage>
        <taxon>Eukaryota</taxon>
        <taxon>Fungi</taxon>
        <taxon>Dikarya</taxon>
        <taxon>Ascomycota</taxon>
        <taxon>Pezizomycotina</taxon>
        <taxon>Sordariomycetes</taxon>
        <taxon>Hypocreomycetidae</taxon>
        <taxon>Hypocreales</taxon>
        <taxon>Ophiocordycipitaceae</taxon>
        <taxon>Purpureocillium</taxon>
    </lineage>
</organism>
<feature type="domain" description="AB hydrolase-1" evidence="4">
    <location>
        <begin position="178"/>
        <end position="338"/>
    </location>
</feature>
<gene>
    <name evidence="6" type="ORF">O9K51_08360</name>
</gene>
<name>A0AB34FHL4_9HYPO</name>
<keyword evidence="2" id="KW-0378">Hydrolase</keyword>
<dbReference type="Proteomes" id="UP001163105">
    <property type="component" value="Unassembled WGS sequence"/>
</dbReference>
<evidence type="ECO:0000256" key="3">
    <source>
        <dbReference type="SAM" id="MobiDB-lite"/>
    </source>
</evidence>
<evidence type="ECO:0000313" key="7">
    <source>
        <dbReference type="Proteomes" id="UP001163105"/>
    </source>
</evidence>
<dbReference type="AlphaFoldDB" id="A0AB34FHL4"/>
<dbReference type="InterPro" id="IPR051601">
    <property type="entry name" value="Serine_prot/Carboxylest_S33"/>
</dbReference>
<evidence type="ECO:0000256" key="2">
    <source>
        <dbReference type="ARBA" id="ARBA00022801"/>
    </source>
</evidence>
<dbReference type="GO" id="GO:0016787">
    <property type="term" value="F:hydrolase activity"/>
    <property type="evidence" value="ECO:0007669"/>
    <property type="project" value="UniProtKB-KW"/>
</dbReference>
<comment type="similarity">
    <text evidence="1">Belongs to the peptidase S33 family.</text>
</comment>
<evidence type="ECO:0000259" key="4">
    <source>
        <dbReference type="Pfam" id="PF00561"/>
    </source>
</evidence>
<accession>A0AB34FHL4</accession>
<dbReference type="InterPro" id="IPR000073">
    <property type="entry name" value="AB_hydrolase_1"/>
</dbReference>
<dbReference type="InterPro" id="IPR013595">
    <property type="entry name" value="Pept_S33_TAP-like_C"/>
</dbReference>